<dbReference type="AlphaFoldDB" id="A0A830BKU4"/>
<accession>A0A830BKU4</accession>
<reference evidence="1" key="1">
    <citation type="submission" date="2020-07" db="EMBL/GenBank/DDBJ databases">
        <title>Ethylene signaling mediates host invasion by parasitic plants.</title>
        <authorList>
            <person name="Yoshida S."/>
        </authorList>
    </citation>
    <scope>NUCLEOTIDE SEQUENCE</scope>
    <source>
        <strain evidence="1">Okayama</strain>
    </source>
</reference>
<name>A0A830BKU4_9LAMI</name>
<gene>
    <name evidence="1" type="ORF">PHJA_000964700</name>
</gene>
<comment type="caution">
    <text evidence="1">The sequence shown here is derived from an EMBL/GenBank/DDBJ whole genome shotgun (WGS) entry which is preliminary data.</text>
</comment>
<sequence length="100" mass="11732">MMGFRLSKHNGVWSWVTWSGRRLSQYLWVVSVFFPKSLLLSRPVNWYKSLLVFIDFQVVPGQNGHFKVPLDGTVKSQVARSYEFCFQRLPVSFSSSYEDF</sequence>
<proteinExistence type="predicted"/>
<organism evidence="1 2">
    <name type="scientific">Phtheirospermum japonicum</name>
    <dbReference type="NCBI Taxonomy" id="374723"/>
    <lineage>
        <taxon>Eukaryota</taxon>
        <taxon>Viridiplantae</taxon>
        <taxon>Streptophyta</taxon>
        <taxon>Embryophyta</taxon>
        <taxon>Tracheophyta</taxon>
        <taxon>Spermatophyta</taxon>
        <taxon>Magnoliopsida</taxon>
        <taxon>eudicotyledons</taxon>
        <taxon>Gunneridae</taxon>
        <taxon>Pentapetalae</taxon>
        <taxon>asterids</taxon>
        <taxon>lamiids</taxon>
        <taxon>Lamiales</taxon>
        <taxon>Orobanchaceae</taxon>
        <taxon>Orobanchaceae incertae sedis</taxon>
        <taxon>Phtheirospermum</taxon>
    </lineage>
</organism>
<evidence type="ECO:0000313" key="2">
    <source>
        <dbReference type="Proteomes" id="UP000653305"/>
    </source>
</evidence>
<keyword evidence="2" id="KW-1185">Reference proteome</keyword>
<protein>
    <submittedName>
        <fullName evidence="1">Uncharacterized protein</fullName>
    </submittedName>
</protein>
<evidence type="ECO:0000313" key="1">
    <source>
        <dbReference type="EMBL" id="GFP88210.1"/>
    </source>
</evidence>
<dbReference type="EMBL" id="BMAC01000164">
    <property type="protein sequence ID" value="GFP88210.1"/>
    <property type="molecule type" value="Genomic_DNA"/>
</dbReference>
<dbReference type="Proteomes" id="UP000653305">
    <property type="component" value="Unassembled WGS sequence"/>
</dbReference>